<dbReference type="InterPro" id="IPR001606">
    <property type="entry name" value="ARID_dom"/>
</dbReference>
<feature type="compositionally biased region" description="Polar residues" evidence="9">
    <location>
        <begin position="10"/>
        <end position="27"/>
    </location>
</feature>
<feature type="compositionally biased region" description="Pro residues" evidence="9">
    <location>
        <begin position="1703"/>
        <end position="1714"/>
    </location>
</feature>
<dbReference type="Pfam" id="PF02928">
    <property type="entry name" value="zf-C5HC2"/>
    <property type="match status" value="1"/>
</dbReference>
<dbReference type="InterPro" id="IPR003349">
    <property type="entry name" value="JmjN"/>
</dbReference>
<dbReference type="Pfam" id="PF02375">
    <property type="entry name" value="JmjN"/>
    <property type="match status" value="1"/>
</dbReference>
<dbReference type="Gene3D" id="3.30.40.10">
    <property type="entry name" value="Zinc/RING finger domain, C3HC4 (zinc finger)"/>
    <property type="match status" value="2"/>
</dbReference>
<dbReference type="PANTHER" id="PTHR10694:SF33">
    <property type="entry name" value="LYSINE-SPECIFIC DEMETHYLASE 5"/>
    <property type="match status" value="1"/>
</dbReference>
<dbReference type="FunFam" id="2.60.120.650:FF:000035">
    <property type="entry name" value="PHD transcription factor Rum1"/>
    <property type="match status" value="1"/>
</dbReference>
<feature type="domain" description="PHD-type" evidence="10">
    <location>
        <begin position="1457"/>
        <end position="1510"/>
    </location>
</feature>
<dbReference type="InterPro" id="IPR013637">
    <property type="entry name" value="Lys_sp_deMease-like_dom"/>
</dbReference>
<evidence type="ECO:0000256" key="8">
    <source>
        <dbReference type="PROSITE-ProRule" id="PRU00146"/>
    </source>
</evidence>
<evidence type="ECO:0000313" key="15">
    <source>
        <dbReference type="Proteomes" id="UP001233271"/>
    </source>
</evidence>
<dbReference type="GO" id="GO:0006355">
    <property type="term" value="P:regulation of DNA-templated transcription"/>
    <property type="evidence" value="ECO:0007669"/>
    <property type="project" value="TreeGrafter"/>
</dbReference>
<dbReference type="PROSITE" id="PS01359">
    <property type="entry name" value="ZF_PHD_1"/>
    <property type="match status" value="2"/>
</dbReference>
<evidence type="ECO:0000313" key="14">
    <source>
        <dbReference type="EMBL" id="BEI91685.1"/>
    </source>
</evidence>
<dbReference type="SUPFAM" id="SSF46774">
    <property type="entry name" value="ARID-like"/>
    <property type="match status" value="1"/>
</dbReference>
<evidence type="ECO:0000259" key="10">
    <source>
        <dbReference type="PROSITE" id="PS50016"/>
    </source>
</evidence>
<evidence type="ECO:0000256" key="7">
    <source>
        <dbReference type="ARBA" id="ARBA00023242"/>
    </source>
</evidence>
<dbReference type="Gene3D" id="2.60.120.650">
    <property type="entry name" value="Cupin"/>
    <property type="match status" value="2"/>
</dbReference>
<keyword evidence="15" id="KW-1185">Reference proteome</keyword>
<feature type="domain" description="PHD-type" evidence="10">
    <location>
        <begin position="464"/>
        <end position="514"/>
    </location>
</feature>
<dbReference type="InterPro" id="IPR019786">
    <property type="entry name" value="Zinc_finger_PHD-type_CS"/>
</dbReference>
<dbReference type="PROSITE" id="PS51184">
    <property type="entry name" value="JMJC"/>
    <property type="match status" value="1"/>
</dbReference>
<feature type="compositionally biased region" description="Polar residues" evidence="9">
    <location>
        <begin position="366"/>
        <end position="392"/>
    </location>
</feature>
<proteinExistence type="predicted"/>
<evidence type="ECO:0008006" key="16">
    <source>
        <dbReference type="Google" id="ProtNLM"/>
    </source>
</evidence>
<evidence type="ECO:0000256" key="3">
    <source>
        <dbReference type="ARBA" id="ARBA00022737"/>
    </source>
</evidence>
<feature type="compositionally biased region" description="Polar residues" evidence="9">
    <location>
        <begin position="44"/>
        <end position="61"/>
    </location>
</feature>
<dbReference type="EMBL" id="AP028215">
    <property type="protein sequence ID" value="BEI91685.1"/>
    <property type="molecule type" value="Genomic_DNA"/>
</dbReference>
<dbReference type="InterPro" id="IPR019787">
    <property type="entry name" value="Znf_PHD-finger"/>
</dbReference>
<dbReference type="Pfam" id="PF01388">
    <property type="entry name" value="ARID"/>
    <property type="match status" value="1"/>
</dbReference>
<accession>A0AA48L4A1</accession>
<dbReference type="GO" id="GO:0034647">
    <property type="term" value="F:histone H3K4me/H3K4me2/H3K4me3 demethylase activity"/>
    <property type="evidence" value="ECO:0007669"/>
    <property type="project" value="TreeGrafter"/>
</dbReference>
<evidence type="ECO:0000256" key="5">
    <source>
        <dbReference type="ARBA" id="ARBA00022833"/>
    </source>
</evidence>
<dbReference type="CDD" id="cd16100">
    <property type="entry name" value="ARID"/>
    <property type="match status" value="1"/>
</dbReference>
<dbReference type="CDD" id="cd15489">
    <property type="entry name" value="PHD_SF"/>
    <property type="match status" value="1"/>
</dbReference>
<dbReference type="SMART" id="SM00558">
    <property type="entry name" value="JmjC"/>
    <property type="match status" value="1"/>
</dbReference>
<evidence type="ECO:0000256" key="6">
    <source>
        <dbReference type="ARBA" id="ARBA00023004"/>
    </source>
</evidence>
<dbReference type="PROSITE" id="PS51011">
    <property type="entry name" value="ARID"/>
    <property type="match status" value="1"/>
</dbReference>
<dbReference type="SUPFAM" id="SSF57903">
    <property type="entry name" value="FYVE/PHD zinc finger"/>
    <property type="match status" value="3"/>
</dbReference>
<protein>
    <recommendedName>
        <fullName evidence="16">PLU-1-domain-containing protein</fullName>
    </recommendedName>
</protein>
<keyword evidence="7" id="KW-0539">Nucleus</keyword>
<name>A0AA48L4A1_9TREE</name>
<dbReference type="Pfam" id="PF00628">
    <property type="entry name" value="PHD"/>
    <property type="match status" value="3"/>
</dbReference>
<feature type="region of interest" description="Disordered" evidence="9">
    <location>
        <begin position="1691"/>
        <end position="1777"/>
    </location>
</feature>
<dbReference type="CDD" id="cd15519">
    <property type="entry name" value="PHD1_Lid2p_like"/>
    <property type="match status" value="1"/>
</dbReference>
<feature type="region of interest" description="Disordered" evidence="9">
    <location>
        <begin position="1"/>
        <end position="187"/>
    </location>
</feature>
<dbReference type="InterPro" id="IPR011011">
    <property type="entry name" value="Znf_FYVE_PHD"/>
</dbReference>
<reference evidence="14" key="1">
    <citation type="journal article" date="2023" name="BMC Genomics">
        <title>Chromosome-level genome assemblies of Cutaneotrichosporon spp. (Trichosporonales, Basidiomycota) reveal imbalanced evolution between nucleotide sequences and chromosome synteny.</title>
        <authorList>
            <person name="Kobayashi Y."/>
            <person name="Kayamori A."/>
            <person name="Aoki K."/>
            <person name="Shiwa Y."/>
            <person name="Matsutani M."/>
            <person name="Fujita N."/>
            <person name="Sugita T."/>
            <person name="Iwasaki W."/>
            <person name="Tanaka N."/>
            <person name="Takashima M."/>
        </authorList>
    </citation>
    <scope>NUCLEOTIDE SEQUENCE</scope>
    <source>
        <strain evidence="14">HIS019</strain>
    </source>
</reference>
<keyword evidence="6" id="KW-0408">Iron</keyword>
<feature type="compositionally biased region" description="Low complexity" evidence="9">
    <location>
        <begin position="122"/>
        <end position="138"/>
    </location>
</feature>
<feature type="compositionally biased region" description="Polar residues" evidence="9">
    <location>
        <begin position="170"/>
        <end position="180"/>
    </location>
</feature>
<dbReference type="PROSITE" id="PS50016">
    <property type="entry name" value="ZF_PHD_2"/>
    <property type="match status" value="2"/>
</dbReference>
<dbReference type="InterPro" id="IPR036431">
    <property type="entry name" value="ARID_dom_sf"/>
</dbReference>
<dbReference type="InterPro" id="IPR013083">
    <property type="entry name" value="Znf_RING/FYVE/PHD"/>
</dbReference>
<evidence type="ECO:0000259" key="12">
    <source>
        <dbReference type="PROSITE" id="PS51183"/>
    </source>
</evidence>
<dbReference type="GO" id="GO:0005634">
    <property type="term" value="C:nucleus"/>
    <property type="evidence" value="ECO:0007669"/>
    <property type="project" value="UniProtKB-SubCell"/>
</dbReference>
<dbReference type="GO" id="GO:0003677">
    <property type="term" value="F:DNA binding"/>
    <property type="evidence" value="ECO:0007669"/>
    <property type="project" value="InterPro"/>
</dbReference>
<dbReference type="GO" id="GO:0008270">
    <property type="term" value="F:zinc ion binding"/>
    <property type="evidence" value="ECO:0007669"/>
    <property type="project" value="UniProtKB-KW"/>
</dbReference>
<gene>
    <name evidence="14" type="ORF">CcaverHIS019_0405050</name>
</gene>
<feature type="compositionally biased region" description="Basic and acidic residues" evidence="9">
    <location>
        <begin position="100"/>
        <end position="121"/>
    </location>
</feature>
<dbReference type="PANTHER" id="PTHR10694">
    <property type="entry name" value="LYSINE-SPECIFIC DEMETHYLASE"/>
    <property type="match status" value="1"/>
</dbReference>
<evidence type="ECO:0000256" key="2">
    <source>
        <dbReference type="ARBA" id="ARBA00022723"/>
    </source>
</evidence>
<keyword evidence="2" id="KW-0479">Metal-binding</keyword>
<dbReference type="SMART" id="SM00249">
    <property type="entry name" value="PHD"/>
    <property type="match status" value="3"/>
</dbReference>
<dbReference type="Pfam" id="PF08429">
    <property type="entry name" value="PLU-1"/>
    <property type="match status" value="1"/>
</dbReference>
<dbReference type="InterPro" id="IPR001965">
    <property type="entry name" value="Znf_PHD"/>
</dbReference>
<dbReference type="SUPFAM" id="SSF51197">
    <property type="entry name" value="Clavaminate synthase-like"/>
    <property type="match status" value="1"/>
</dbReference>
<dbReference type="PROSITE" id="PS51183">
    <property type="entry name" value="JMJN"/>
    <property type="match status" value="1"/>
</dbReference>
<keyword evidence="5" id="KW-0862">Zinc</keyword>
<evidence type="ECO:0000256" key="9">
    <source>
        <dbReference type="SAM" id="MobiDB-lite"/>
    </source>
</evidence>
<organism evidence="14 15">
    <name type="scientific">Cutaneotrichosporon cavernicola</name>
    <dbReference type="NCBI Taxonomy" id="279322"/>
    <lineage>
        <taxon>Eukaryota</taxon>
        <taxon>Fungi</taxon>
        <taxon>Dikarya</taxon>
        <taxon>Basidiomycota</taxon>
        <taxon>Agaricomycotina</taxon>
        <taxon>Tremellomycetes</taxon>
        <taxon>Trichosporonales</taxon>
        <taxon>Trichosporonaceae</taxon>
        <taxon>Cutaneotrichosporon</taxon>
    </lineage>
</organism>
<sequence length="1777" mass="196353">MAAPARPNKWSATASPKGPSTPSSDSGRSLRRSPQKPQTPGRATRSSAAANDPSSDLASQSKPQTPVPPASQPPKKRKPVFVSCVNFPQGGPVPAPVVKTEQELQRSQRKSKQDAISKLDRAGTPSTTPVPTGPAATSFVPPPQAPAGPGVQRNPLKRPRVVNPPFDINSVRTSAPASSSEEPRLFDLPTCPSYHPTATEFTNPMAYIESIAPEAKKYGICKIIPPEGWQMPFMLETDHFRFTTRLQRLNSIEAASRAKINFLEQLSMFHKQQGDATAYIPRIEHRLLDLWSLRKEVNKVGGVDEVNRLKAWAKITVDLGYQATATPQVKAAYLKIVLPFENWALRAKSFPESPPGSAPGSAIKTARSTTHNSPSTPTANGRMTGMRTSPRSRGSHLTAMTAGPEAGPSSAGRNGALATPAKIKLKVPGFHTSSHGSDSELSEEESSRASTSATPDDPLKYEKGDVCEICGVGNHAPKILLCDGCDRGFHTYCLDPPLASVPENEWYCTACLLGNGDDYGFDEGEEHSLPSFQARDAAFTEEWFTRYAPSRSAAGPLTRQIGTSSVSEADVEREFWRLVESQDDTVEVEYGADVHSTTHGSAAPTLETFPNHPYSNDQWNLNNMPIVQDSLLRYIKSDISGMTVPWIYVGMLFSAFCWHNEDHYTYSVNYMFWGETKTWYGIPGGSADKFEEAIKREAPELFERQPALLYQLVTMMNPGRLRDQGVDVYACDQRPNEFVITFPKAYHCGFNHGLNFNEAVNFALPDWLKDGHDSVRRYAEHAKPPVFSHEELLITITLYTDTIKTALWLQDNLRRMLDEESSGRRKLREQLPGISEVLHEEDVPEAQYQCCVCKGFCYLSQVTCTCTDAVSCLDHFDLLCGCAASSKTLRMRYSEDQLRDIVEVIEARAAQPEAWRLRLDSLLETARPQLKSIKQLVADGERIPYPLEGLGELRTFFQRASAWVDRATAIFTRKSTARRRKGRQSVPAPVEDDDIDRSPAALRSLIAEAETLAFDTAEIGQLRQVVGQMGQFEQDATDILSKSDDNLHYETCRTALILGESLNLDLPIVSQLRTVVNRLRWFRKIDEEVDDRTVQYSDILHLLDEATEFGVSDSHPHVIELQRLAQLGREWKQAVDTLLASKSISIDKVSELIEGHEYTPTSVETMRQLENIRKTATGWQVSAAGLLESHGSAASAQRLVKTVNTANGALRRVHIPEVKQLADELEHIDEWLRSIAKTLNVSEKNVHHSLKTLVSEIEDHLAEDDDAPNDEHACFCRSAPTTNMVTCPICEGAYHPKCVGITAKSAAGIKTASETFRCQMCVNLQYDDRPSFHKLALHVDPLKYTFALHPPEWGIIKDALEHTLRYAGLVIKLISWPNALSRKEGPEISHLLRKIWTLPIQLDAWNHDTNDEVVFEHWLYHRLREVTDTAGLPKTAANGRTRARKPRFDFENTAAHEFHCICTTEPLDHLLTVQCGRCEQSFHLSCVKAPLNQVQNPSRGGWKCPFCVVKQGKPAVRGLDLRVQMKDKIGTNQYIDWRQSIFVYSETPITCTLPPNPDAVTLIATQYHGPALPDNFERPTWVQDSGEGRKRRKTDPGAGAGPPAASPHLRLIPPLAPASTPVQSGPQPPGYAPLIHPSATNGQPASPVVPPNQPAQNQRNGGGVFYATHKQVPWNDANMFSSFQLPINLAGPKGDIANGHPAPMSPRPPQPAPGPSMSSMPVTIPPPPPSVLATAPSAYVNVVPAKRDFPNPSGAPSERSPKRVALASPRAAQPRTE</sequence>
<evidence type="ECO:0000256" key="4">
    <source>
        <dbReference type="ARBA" id="ARBA00022771"/>
    </source>
</evidence>
<feature type="region of interest" description="Disordered" evidence="9">
    <location>
        <begin position="1571"/>
        <end position="1663"/>
    </location>
</feature>
<feature type="region of interest" description="Disordered" evidence="9">
    <location>
        <begin position="427"/>
        <end position="458"/>
    </location>
</feature>
<evidence type="ECO:0000259" key="13">
    <source>
        <dbReference type="PROSITE" id="PS51184"/>
    </source>
</evidence>
<dbReference type="SMART" id="SM01014">
    <property type="entry name" value="ARID"/>
    <property type="match status" value="1"/>
</dbReference>
<dbReference type="RefSeq" id="XP_060456950.1">
    <property type="nucleotide sequence ID" value="XM_060600348.1"/>
</dbReference>
<dbReference type="GO" id="GO:0000785">
    <property type="term" value="C:chromatin"/>
    <property type="evidence" value="ECO:0007669"/>
    <property type="project" value="TreeGrafter"/>
</dbReference>
<dbReference type="InterPro" id="IPR004198">
    <property type="entry name" value="Znf_C5HC2"/>
</dbReference>
<dbReference type="Pfam" id="PF02373">
    <property type="entry name" value="JmjC"/>
    <property type="match status" value="1"/>
</dbReference>
<feature type="domain" description="JmjN" evidence="12">
    <location>
        <begin position="191"/>
        <end position="232"/>
    </location>
</feature>
<evidence type="ECO:0000259" key="11">
    <source>
        <dbReference type="PROSITE" id="PS51011"/>
    </source>
</evidence>
<feature type="domain" description="JmjC" evidence="13">
    <location>
        <begin position="613"/>
        <end position="779"/>
    </location>
</feature>
<keyword evidence="4 8" id="KW-0863">Zinc-finger</keyword>
<dbReference type="SMART" id="SM00501">
    <property type="entry name" value="BRIGHT"/>
    <property type="match status" value="1"/>
</dbReference>
<dbReference type="KEGG" id="ccac:CcaHIS019_0405050"/>
<dbReference type="SMART" id="SM00545">
    <property type="entry name" value="JmjN"/>
    <property type="match status" value="1"/>
</dbReference>
<comment type="subcellular location">
    <subcellularLocation>
        <location evidence="1">Nucleus</location>
    </subcellularLocation>
</comment>
<dbReference type="InterPro" id="IPR003347">
    <property type="entry name" value="JmjC_dom"/>
</dbReference>
<dbReference type="Gene3D" id="2.30.30.1150">
    <property type="match status" value="1"/>
</dbReference>
<dbReference type="GeneID" id="85495555"/>
<keyword evidence="3" id="KW-0677">Repeat</keyword>
<dbReference type="Proteomes" id="UP001233271">
    <property type="component" value="Chromosome 4"/>
</dbReference>
<evidence type="ECO:0000256" key="1">
    <source>
        <dbReference type="ARBA" id="ARBA00004123"/>
    </source>
</evidence>
<feature type="region of interest" description="Disordered" evidence="9">
    <location>
        <begin position="350"/>
        <end position="415"/>
    </location>
</feature>
<feature type="domain" description="ARID" evidence="11">
    <location>
        <begin position="256"/>
        <end position="345"/>
    </location>
</feature>